<comment type="caution">
    <text evidence="1">The sequence shown here is derived from an EMBL/GenBank/DDBJ whole genome shotgun (WGS) entry which is preliminary data.</text>
</comment>
<organism evidence="1 2">
    <name type="scientific">Lentibacillus halophilus</name>
    <dbReference type="NCBI Taxonomy" id="295065"/>
    <lineage>
        <taxon>Bacteria</taxon>
        <taxon>Bacillati</taxon>
        <taxon>Bacillota</taxon>
        <taxon>Bacilli</taxon>
        <taxon>Bacillales</taxon>
        <taxon>Bacillaceae</taxon>
        <taxon>Lentibacillus</taxon>
    </lineage>
</organism>
<dbReference type="InterPro" id="IPR019642">
    <property type="entry name" value="DUF2507"/>
</dbReference>
<dbReference type="Pfam" id="PF10702">
    <property type="entry name" value="DUF2507"/>
    <property type="match status" value="1"/>
</dbReference>
<accession>A0ABN0ZBP2</accession>
<dbReference type="Gene3D" id="3.30.1380.20">
    <property type="entry name" value="Trafficking protein particle complex subunit 3"/>
    <property type="match status" value="1"/>
</dbReference>
<proteinExistence type="predicted"/>
<dbReference type="RefSeq" id="WP_343752614.1">
    <property type="nucleotide sequence ID" value="NZ_BAAADM010000054.1"/>
</dbReference>
<dbReference type="EMBL" id="BAAADM010000054">
    <property type="protein sequence ID" value="GAA0442190.1"/>
    <property type="molecule type" value="Genomic_DNA"/>
</dbReference>
<dbReference type="Proteomes" id="UP001501459">
    <property type="component" value="Unassembled WGS sequence"/>
</dbReference>
<dbReference type="SUPFAM" id="SSF111126">
    <property type="entry name" value="Ligand-binding domain in the NO signalling and Golgi transport"/>
    <property type="match status" value="1"/>
</dbReference>
<reference evidence="1 2" key="1">
    <citation type="journal article" date="2019" name="Int. J. Syst. Evol. Microbiol.">
        <title>The Global Catalogue of Microorganisms (GCM) 10K type strain sequencing project: providing services to taxonomists for standard genome sequencing and annotation.</title>
        <authorList>
            <consortium name="The Broad Institute Genomics Platform"/>
            <consortium name="The Broad Institute Genome Sequencing Center for Infectious Disease"/>
            <person name="Wu L."/>
            <person name="Ma J."/>
        </authorList>
    </citation>
    <scope>NUCLEOTIDE SEQUENCE [LARGE SCALE GENOMIC DNA]</scope>
    <source>
        <strain evidence="1 2">JCM 12149</strain>
    </source>
</reference>
<keyword evidence="2" id="KW-1185">Reference proteome</keyword>
<gene>
    <name evidence="1" type="ORF">GCM10008983_19040</name>
</gene>
<sequence length="78" mass="8927">MSKNHETPLPITTLEEFHTVGAGYDIVRYIGLPDVFGHQANTLLYFMGKNIARKFVFQSVSDIVYAFDKLGWGYLEVR</sequence>
<dbReference type="InterPro" id="IPR024096">
    <property type="entry name" value="NO_sig/Golgi_transp_ligand-bd"/>
</dbReference>
<evidence type="ECO:0000313" key="1">
    <source>
        <dbReference type="EMBL" id="GAA0442190.1"/>
    </source>
</evidence>
<protein>
    <submittedName>
        <fullName evidence="1">Uncharacterized protein</fullName>
    </submittedName>
</protein>
<name>A0ABN0ZBP2_9BACI</name>
<evidence type="ECO:0000313" key="2">
    <source>
        <dbReference type="Proteomes" id="UP001501459"/>
    </source>
</evidence>